<evidence type="ECO:0000256" key="1">
    <source>
        <dbReference type="SAM" id="MobiDB-lite"/>
    </source>
</evidence>
<sequence length="89" mass="9394">MARIGEAVAEDELRIGLDDIEHGRADDNAAQGQIAGRTGLRKRDHVGDDVVELGGEPGPESAEAGDHFVEDQQCPMFGAQLAQTPQVTG</sequence>
<organism evidence="2">
    <name type="scientific">freshwater metagenome</name>
    <dbReference type="NCBI Taxonomy" id="449393"/>
    <lineage>
        <taxon>unclassified sequences</taxon>
        <taxon>metagenomes</taxon>
        <taxon>ecological metagenomes</taxon>
    </lineage>
</organism>
<evidence type="ECO:0000313" key="2">
    <source>
        <dbReference type="EMBL" id="CAB4622269.1"/>
    </source>
</evidence>
<feature type="region of interest" description="Disordered" evidence="1">
    <location>
        <begin position="24"/>
        <end position="43"/>
    </location>
</feature>
<protein>
    <submittedName>
        <fullName evidence="2">Unannotated protein</fullName>
    </submittedName>
</protein>
<gene>
    <name evidence="2" type="ORF">UFOPK1835_01879</name>
</gene>
<proteinExistence type="predicted"/>
<dbReference type="EMBL" id="CAEZUP010000111">
    <property type="protein sequence ID" value="CAB4622269.1"/>
    <property type="molecule type" value="Genomic_DNA"/>
</dbReference>
<dbReference type="AlphaFoldDB" id="A0A6J6ID47"/>
<reference evidence="2" key="1">
    <citation type="submission" date="2020-05" db="EMBL/GenBank/DDBJ databases">
        <authorList>
            <person name="Chiriac C."/>
            <person name="Salcher M."/>
            <person name="Ghai R."/>
            <person name="Kavagutti S V."/>
        </authorList>
    </citation>
    <scope>NUCLEOTIDE SEQUENCE</scope>
</reference>
<accession>A0A6J6ID47</accession>
<name>A0A6J6ID47_9ZZZZ</name>